<evidence type="ECO:0000259" key="2">
    <source>
        <dbReference type="Pfam" id="PF00326"/>
    </source>
</evidence>
<accession>A0A7S0X509</accession>
<gene>
    <name evidence="3" type="ORF">MANT1106_LOCUS4946</name>
</gene>
<dbReference type="GO" id="GO:0006508">
    <property type="term" value="P:proteolysis"/>
    <property type="evidence" value="ECO:0007669"/>
    <property type="project" value="InterPro"/>
</dbReference>
<dbReference type="AlphaFoldDB" id="A0A7S0X509"/>
<organism evidence="3">
    <name type="scientific">Mantoniella antarctica</name>
    <dbReference type="NCBI Taxonomy" id="81844"/>
    <lineage>
        <taxon>Eukaryota</taxon>
        <taxon>Viridiplantae</taxon>
        <taxon>Chlorophyta</taxon>
        <taxon>Mamiellophyceae</taxon>
        <taxon>Mamiellales</taxon>
        <taxon>Mamiellaceae</taxon>
        <taxon>Mantoniella</taxon>
    </lineage>
</organism>
<dbReference type="InterPro" id="IPR001375">
    <property type="entry name" value="Peptidase_S9_cat"/>
</dbReference>
<dbReference type="PANTHER" id="PTHR48081">
    <property type="entry name" value="AB HYDROLASE SUPERFAMILY PROTEIN C4A8.06C"/>
    <property type="match status" value="1"/>
</dbReference>
<dbReference type="Gene3D" id="3.40.50.1820">
    <property type="entry name" value="alpha/beta hydrolase"/>
    <property type="match status" value="1"/>
</dbReference>
<dbReference type="InterPro" id="IPR029058">
    <property type="entry name" value="AB_hydrolase_fold"/>
</dbReference>
<keyword evidence="1" id="KW-0378">Hydrolase</keyword>
<proteinExistence type="predicted"/>
<reference evidence="3" key="1">
    <citation type="submission" date="2021-01" db="EMBL/GenBank/DDBJ databases">
        <authorList>
            <person name="Corre E."/>
            <person name="Pelletier E."/>
            <person name="Niang G."/>
            <person name="Scheremetjew M."/>
            <person name="Finn R."/>
            <person name="Kale V."/>
            <person name="Holt S."/>
            <person name="Cochrane G."/>
            <person name="Meng A."/>
            <person name="Brown T."/>
            <person name="Cohen L."/>
        </authorList>
    </citation>
    <scope>NUCLEOTIDE SEQUENCE</scope>
    <source>
        <strain evidence="3">SL-175</strain>
    </source>
</reference>
<dbReference type="Pfam" id="PF00326">
    <property type="entry name" value="Peptidase_S9"/>
    <property type="match status" value="1"/>
</dbReference>
<protein>
    <recommendedName>
        <fullName evidence="2">Peptidase S9 prolyl oligopeptidase catalytic domain-containing protein</fullName>
    </recommendedName>
</protein>
<dbReference type="SUPFAM" id="SSF53474">
    <property type="entry name" value="alpha/beta-Hydrolases"/>
    <property type="match status" value="1"/>
</dbReference>
<sequence>MALLRQAEWELGGYGGSSPWSPAALAGFVGISGVYAPDDRRLVEHFDKKGLYRELFWSIMEAGFSGSRADEALHRASPVAILRECGAECGGGSGGGSEGLARTQPPVLLCHGSADTSAPPSQSADYAAALRGAGVHVTERYYSGKTHTDPFVTDPILGGHDALLEDIVAFVRGERGDRLPALPALLPRLLVDIARMMVPF</sequence>
<dbReference type="EMBL" id="HBFC01008639">
    <property type="protein sequence ID" value="CAD8702264.1"/>
    <property type="molecule type" value="Transcribed_RNA"/>
</dbReference>
<dbReference type="GO" id="GO:0008236">
    <property type="term" value="F:serine-type peptidase activity"/>
    <property type="evidence" value="ECO:0007669"/>
    <property type="project" value="InterPro"/>
</dbReference>
<evidence type="ECO:0000313" key="3">
    <source>
        <dbReference type="EMBL" id="CAD8702264.1"/>
    </source>
</evidence>
<dbReference type="PANTHER" id="PTHR48081:SF33">
    <property type="entry name" value="KYNURENINE FORMAMIDASE"/>
    <property type="match status" value="1"/>
</dbReference>
<dbReference type="InterPro" id="IPR050300">
    <property type="entry name" value="GDXG_lipolytic_enzyme"/>
</dbReference>
<feature type="domain" description="Peptidase S9 prolyl oligopeptidase catalytic" evidence="2">
    <location>
        <begin position="103"/>
        <end position="147"/>
    </location>
</feature>
<name>A0A7S0X509_9CHLO</name>
<evidence type="ECO:0000256" key="1">
    <source>
        <dbReference type="ARBA" id="ARBA00022801"/>
    </source>
</evidence>